<dbReference type="EMBL" id="MU839831">
    <property type="protein sequence ID" value="KAK1757201.1"/>
    <property type="molecule type" value="Genomic_DNA"/>
</dbReference>
<protein>
    <submittedName>
        <fullName evidence="1">Uncharacterized protein</fullName>
    </submittedName>
</protein>
<feature type="non-terminal residue" evidence="1">
    <location>
        <position position="1"/>
    </location>
</feature>
<comment type="caution">
    <text evidence="1">The sequence shown here is derived from an EMBL/GenBank/DDBJ whole genome shotgun (WGS) entry which is preliminary data.</text>
</comment>
<dbReference type="Proteomes" id="UP001239445">
    <property type="component" value="Unassembled WGS sequence"/>
</dbReference>
<name>A0AAJ0BFB3_9PEZI</name>
<accession>A0AAJ0BFB3</accession>
<evidence type="ECO:0000313" key="1">
    <source>
        <dbReference type="EMBL" id="KAK1757201.1"/>
    </source>
</evidence>
<feature type="non-terminal residue" evidence="1">
    <location>
        <position position="140"/>
    </location>
</feature>
<sequence length="140" mass="14142">NVPSQVNTAVIPTDFGIKAGSGLNKVQAGACTGANNAPIPCNCPPAPNDPAFLGSLTKSLTQGFFPDQSVKTPITLAKFNDASDTSVQTNRDRATAMVQVLQSLSGNKGQGCPGVSYPVLVNQQKTGQLGSAAVVGAAGK</sequence>
<evidence type="ECO:0000313" key="2">
    <source>
        <dbReference type="Proteomes" id="UP001239445"/>
    </source>
</evidence>
<gene>
    <name evidence="1" type="ORF">QBC47DRAFT_284413</name>
</gene>
<keyword evidence="2" id="KW-1185">Reference proteome</keyword>
<organism evidence="1 2">
    <name type="scientific">Echria macrotheca</name>
    <dbReference type="NCBI Taxonomy" id="438768"/>
    <lineage>
        <taxon>Eukaryota</taxon>
        <taxon>Fungi</taxon>
        <taxon>Dikarya</taxon>
        <taxon>Ascomycota</taxon>
        <taxon>Pezizomycotina</taxon>
        <taxon>Sordariomycetes</taxon>
        <taxon>Sordariomycetidae</taxon>
        <taxon>Sordariales</taxon>
        <taxon>Schizotheciaceae</taxon>
        <taxon>Echria</taxon>
    </lineage>
</organism>
<proteinExistence type="predicted"/>
<reference evidence="1" key="1">
    <citation type="submission" date="2023-06" db="EMBL/GenBank/DDBJ databases">
        <title>Genome-scale phylogeny and comparative genomics of the fungal order Sordariales.</title>
        <authorList>
            <consortium name="Lawrence Berkeley National Laboratory"/>
            <person name="Hensen N."/>
            <person name="Bonometti L."/>
            <person name="Westerberg I."/>
            <person name="Brannstrom I.O."/>
            <person name="Guillou S."/>
            <person name="Cros-Aarteil S."/>
            <person name="Calhoun S."/>
            <person name="Haridas S."/>
            <person name="Kuo A."/>
            <person name="Mondo S."/>
            <person name="Pangilinan J."/>
            <person name="Riley R."/>
            <person name="Labutti K."/>
            <person name="Andreopoulos B."/>
            <person name="Lipzen A."/>
            <person name="Chen C."/>
            <person name="Yanf M."/>
            <person name="Daum C."/>
            <person name="Ng V."/>
            <person name="Clum A."/>
            <person name="Steindorff A."/>
            <person name="Ohm R."/>
            <person name="Martin F."/>
            <person name="Silar P."/>
            <person name="Natvig D."/>
            <person name="Lalanne C."/>
            <person name="Gautier V."/>
            <person name="Ament-Velasquez S.L."/>
            <person name="Kruys A."/>
            <person name="Hutchinson M.I."/>
            <person name="Powell A.J."/>
            <person name="Barry K."/>
            <person name="Miller A.N."/>
            <person name="Grigoriev I.V."/>
            <person name="Debuchy R."/>
            <person name="Gladieux P."/>
            <person name="Thoren M.H."/>
            <person name="Johannesson H."/>
        </authorList>
    </citation>
    <scope>NUCLEOTIDE SEQUENCE</scope>
    <source>
        <strain evidence="1">PSN4</strain>
    </source>
</reference>
<dbReference type="AlphaFoldDB" id="A0AAJ0BFB3"/>